<comment type="caution">
    <text evidence="4">The sequence shown here is derived from an EMBL/GenBank/DDBJ whole genome shotgun (WGS) entry which is preliminary data.</text>
</comment>
<dbReference type="EMBL" id="PFDX01000006">
    <property type="protein sequence ID" value="PJE57707.1"/>
    <property type="molecule type" value="Genomic_DNA"/>
</dbReference>
<feature type="transmembrane region" description="Helical" evidence="2">
    <location>
        <begin position="32"/>
        <end position="52"/>
    </location>
</feature>
<keyword evidence="2" id="KW-0472">Membrane</keyword>
<dbReference type="NCBIfam" id="TIGR00350">
    <property type="entry name" value="lytR_cpsA_psr"/>
    <property type="match status" value="1"/>
</dbReference>
<evidence type="ECO:0000313" key="4">
    <source>
        <dbReference type="EMBL" id="PJE57707.1"/>
    </source>
</evidence>
<dbReference type="Gene3D" id="3.40.630.190">
    <property type="entry name" value="LCP protein"/>
    <property type="match status" value="1"/>
</dbReference>
<proteinExistence type="inferred from homology"/>
<evidence type="ECO:0000256" key="2">
    <source>
        <dbReference type="SAM" id="Phobius"/>
    </source>
</evidence>
<dbReference type="PANTHER" id="PTHR33392:SF6">
    <property type="entry name" value="POLYISOPRENYL-TEICHOIC ACID--PEPTIDOGLYCAN TEICHOIC ACID TRANSFERASE TAGU"/>
    <property type="match status" value="1"/>
</dbReference>
<feature type="domain" description="Cell envelope-related transcriptional attenuator" evidence="3">
    <location>
        <begin position="104"/>
        <end position="259"/>
    </location>
</feature>
<gene>
    <name evidence="4" type="ORF">COU82_00510</name>
</gene>
<dbReference type="Proteomes" id="UP000231648">
    <property type="component" value="Unassembled WGS sequence"/>
</dbReference>
<keyword evidence="2" id="KW-1133">Transmembrane helix</keyword>
<dbReference type="PANTHER" id="PTHR33392">
    <property type="entry name" value="POLYISOPRENYL-TEICHOIC ACID--PEPTIDOGLYCAN TEICHOIC ACID TRANSFERASE TAGU"/>
    <property type="match status" value="1"/>
</dbReference>
<keyword evidence="2" id="KW-0812">Transmembrane</keyword>
<evidence type="ECO:0000259" key="3">
    <source>
        <dbReference type="Pfam" id="PF03816"/>
    </source>
</evidence>
<comment type="similarity">
    <text evidence="1">Belongs to the LytR/CpsA/Psr (LCP) family.</text>
</comment>
<sequence length="354" mass="40501">MQRQLKELNKVLEKNLVPKPVKQKVGPIFKKFVVLILIIIIPLILILTVSPLNKFLKREIIITIQNPILNFGRINSSSLSQDKDRINLLFLGIPGRGYHGEKMTDTIIIINSGPKAENPVGISIPRDLLVKFPDKNYYVKINSLYGAGADGKQGIELITTKIKEITDLDIDYFIVFDLEGVKSLIGQLNGIDVVVKENIYDPKFPGPDDSYEVFSISRGIHHLDGETTLKYIRSRNQTGGDFARIQRQQEVINILKNRILSLNFFWDFPTILNIWKTINTHTYTNIGLDDIKYAWNLAKKTNLDTIKFNTLDQELLISDEIMLDNEKAYVLEPETGVENYQEIKNYIKQLITNL</sequence>
<dbReference type="InterPro" id="IPR050922">
    <property type="entry name" value="LytR/CpsA/Psr_CW_biosynth"/>
</dbReference>
<dbReference type="Pfam" id="PF03816">
    <property type="entry name" value="LytR_cpsA_psr"/>
    <property type="match status" value="1"/>
</dbReference>
<evidence type="ECO:0000256" key="1">
    <source>
        <dbReference type="ARBA" id="ARBA00006068"/>
    </source>
</evidence>
<dbReference type="InterPro" id="IPR004474">
    <property type="entry name" value="LytR_CpsA_psr"/>
</dbReference>
<accession>A0A2M8KCR2</accession>
<protein>
    <recommendedName>
        <fullName evidence="3">Cell envelope-related transcriptional attenuator domain-containing protein</fullName>
    </recommendedName>
</protein>
<evidence type="ECO:0000313" key="5">
    <source>
        <dbReference type="Proteomes" id="UP000231648"/>
    </source>
</evidence>
<name>A0A2M8KCR2_9BACT</name>
<dbReference type="AlphaFoldDB" id="A0A2M8KCR2"/>
<reference evidence="5" key="1">
    <citation type="submission" date="2017-09" db="EMBL/GenBank/DDBJ databases">
        <title>Depth-based differentiation of microbial function through sediment-hosted aquifers and enrichment of novel symbionts in the deep terrestrial subsurface.</title>
        <authorList>
            <person name="Probst A.J."/>
            <person name="Ladd B."/>
            <person name="Jarett J.K."/>
            <person name="Geller-Mcgrath D.E."/>
            <person name="Sieber C.M.K."/>
            <person name="Emerson J.B."/>
            <person name="Anantharaman K."/>
            <person name="Thomas B.C."/>
            <person name="Malmstrom R."/>
            <person name="Stieglmeier M."/>
            <person name="Klingl A."/>
            <person name="Woyke T."/>
            <person name="Ryan C.M."/>
            <person name="Banfield J.F."/>
        </authorList>
    </citation>
    <scope>NUCLEOTIDE SEQUENCE [LARGE SCALE GENOMIC DNA]</scope>
</reference>
<organism evidence="4 5">
    <name type="scientific">Candidatus Portnoybacteria bacterium CG10_big_fil_rev_8_21_14_0_10_38_18</name>
    <dbReference type="NCBI Taxonomy" id="1974813"/>
    <lineage>
        <taxon>Bacteria</taxon>
        <taxon>Candidatus Portnoyibacteriota</taxon>
    </lineage>
</organism>